<proteinExistence type="predicted"/>
<dbReference type="EMBL" id="JACPRF010000085">
    <property type="protein sequence ID" value="MBI2875797.1"/>
    <property type="molecule type" value="Genomic_DNA"/>
</dbReference>
<evidence type="ECO:0000313" key="3">
    <source>
        <dbReference type="Proteomes" id="UP000769766"/>
    </source>
</evidence>
<dbReference type="Pfam" id="PF18929">
    <property type="entry name" value="DUF5678"/>
    <property type="match status" value="1"/>
</dbReference>
<name>A0A932CNA1_UNCTE</name>
<organism evidence="2 3">
    <name type="scientific">Tectimicrobiota bacterium</name>
    <dbReference type="NCBI Taxonomy" id="2528274"/>
    <lineage>
        <taxon>Bacteria</taxon>
        <taxon>Pseudomonadati</taxon>
        <taxon>Nitrospinota/Tectimicrobiota group</taxon>
        <taxon>Candidatus Tectimicrobiota</taxon>
    </lineage>
</organism>
<gene>
    <name evidence="2" type="ORF">HYY20_02825</name>
</gene>
<protein>
    <recommendedName>
        <fullName evidence="1">DUF5678 domain-containing protein</fullName>
    </recommendedName>
</protein>
<dbReference type="InterPro" id="IPR043734">
    <property type="entry name" value="DUF5678"/>
</dbReference>
<feature type="domain" description="DUF5678" evidence="1">
    <location>
        <begin position="19"/>
        <end position="67"/>
    </location>
</feature>
<dbReference type="AlphaFoldDB" id="A0A932CNA1"/>
<reference evidence="2" key="1">
    <citation type="submission" date="2020-07" db="EMBL/GenBank/DDBJ databases">
        <title>Huge and variable diversity of episymbiotic CPR bacteria and DPANN archaea in groundwater ecosystems.</title>
        <authorList>
            <person name="He C.Y."/>
            <person name="Keren R."/>
            <person name="Whittaker M."/>
            <person name="Farag I.F."/>
            <person name="Doudna J."/>
            <person name="Cate J.H.D."/>
            <person name="Banfield J.F."/>
        </authorList>
    </citation>
    <scope>NUCLEOTIDE SEQUENCE</scope>
    <source>
        <strain evidence="2">NC_groundwater_672_Ag_B-0.1um_62_36</strain>
    </source>
</reference>
<sequence length="74" mass="8582">MEASQLQKYDEWLAEHLDELVAQYPAKVVAIHEGKVIFIGNTEAEIYRQVRETGLEPMPLVFRVPREEDLQSIL</sequence>
<dbReference type="Proteomes" id="UP000769766">
    <property type="component" value="Unassembled WGS sequence"/>
</dbReference>
<accession>A0A932CNA1</accession>
<evidence type="ECO:0000259" key="1">
    <source>
        <dbReference type="Pfam" id="PF18929"/>
    </source>
</evidence>
<evidence type="ECO:0000313" key="2">
    <source>
        <dbReference type="EMBL" id="MBI2875797.1"/>
    </source>
</evidence>
<comment type="caution">
    <text evidence="2">The sequence shown here is derived from an EMBL/GenBank/DDBJ whole genome shotgun (WGS) entry which is preliminary data.</text>
</comment>